<comment type="caution">
    <text evidence="11">The sequence shown here is derived from an EMBL/GenBank/DDBJ whole genome shotgun (WGS) entry which is preliminary data.</text>
</comment>
<feature type="active site" description="Acyl-ester intermediate" evidence="7">
    <location>
        <position position="82"/>
    </location>
</feature>
<dbReference type="AlphaFoldDB" id="A0A6L6GGS2"/>
<dbReference type="SUPFAM" id="SSF56601">
    <property type="entry name" value="beta-lactamase/transpeptidase-like"/>
    <property type="match status" value="1"/>
</dbReference>
<evidence type="ECO:0000256" key="7">
    <source>
        <dbReference type="PIRSR" id="PIRSR602137-50"/>
    </source>
</evidence>
<dbReference type="InterPro" id="IPR050515">
    <property type="entry name" value="Beta-lactam/transpept"/>
</dbReference>
<keyword evidence="6 8" id="KW-0046">Antibiotic resistance</keyword>
<dbReference type="GO" id="GO:0008800">
    <property type="term" value="F:beta-lactamase activity"/>
    <property type="evidence" value="ECO:0007669"/>
    <property type="project" value="UniProtKB-UniRule"/>
</dbReference>
<organism evidence="11 12">
    <name type="scientific">Acinetobacter faecalis</name>
    <dbReference type="NCBI Taxonomy" id="2665161"/>
    <lineage>
        <taxon>Bacteria</taxon>
        <taxon>Pseudomonadati</taxon>
        <taxon>Pseudomonadota</taxon>
        <taxon>Gammaproteobacteria</taxon>
        <taxon>Moraxellales</taxon>
        <taxon>Moraxellaceae</taxon>
        <taxon>Acinetobacter</taxon>
    </lineage>
</organism>
<feature type="chain" id="PRO_5026768738" description="Beta-lactamase" evidence="9">
    <location>
        <begin position="19"/>
        <end position="279"/>
    </location>
</feature>
<evidence type="ECO:0000256" key="9">
    <source>
        <dbReference type="SAM" id="SignalP"/>
    </source>
</evidence>
<dbReference type="InterPro" id="IPR002137">
    <property type="entry name" value="Beta-lactam_class-D_AS"/>
</dbReference>
<dbReference type="GO" id="GO:0017001">
    <property type="term" value="P:antibiotic catabolic process"/>
    <property type="evidence" value="ECO:0007669"/>
    <property type="project" value="InterPro"/>
</dbReference>
<protein>
    <recommendedName>
        <fullName evidence="3 8">Beta-lactamase</fullName>
        <ecNumber evidence="3 8">3.5.2.6</ecNumber>
    </recommendedName>
</protein>
<dbReference type="EC" id="3.5.2.6" evidence="3 8"/>
<dbReference type="EMBL" id="WLYL01000014">
    <property type="protein sequence ID" value="MTD10994.1"/>
    <property type="molecule type" value="Genomic_DNA"/>
</dbReference>
<sequence length="279" mass="31511">MKLFQYCAVMLFSIGLMACAPSQINNHQPVTSHFNAVNPTLNIKTLFKEVHADAVFVTFDGKSLNEYGTNLNRADTAYIPASTFKIVNALIGLQHEKANTQEVFKWDGKPKFIKSWERDMTLAEAMQASAVPVYQTLARRTGLPLMQKELERIGYGNMQVCAQVDQFWLKGPLTITPNEQVKFLYQLGKGQLAFKPEVQQKVKEMLYVESRGESRLYAKSGWGMDVDPQVGWYVGFVEKANGQVVSFALNMQIKDGDDVNLRKQLTLDALDKLGVFHYL</sequence>
<dbReference type="PROSITE" id="PS00337">
    <property type="entry name" value="BETA_LACTAMASE_D"/>
    <property type="match status" value="1"/>
</dbReference>
<evidence type="ECO:0000256" key="8">
    <source>
        <dbReference type="RuleBase" id="RU361140"/>
    </source>
</evidence>
<dbReference type="GO" id="GO:0008658">
    <property type="term" value="F:penicillin binding"/>
    <property type="evidence" value="ECO:0007669"/>
    <property type="project" value="InterPro"/>
</dbReference>
<dbReference type="InterPro" id="IPR001460">
    <property type="entry name" value="PCN-bd_Tpept"/>
</dbReference>
<dbReference type="Pfam" id="PF00905">
    <property type="entry name" value="Transpeptidase"/>
    <property type="match status" value="1"/>
</dbReference>
<gene>
    <name evidence="11" type="primary">blaOXA</name>
    <name evidence="11" type="ORF">GIX10_06015</name>
</gene>
<evidence type="ECO:0000256" key="1">
    <source>
        <dbReference type="ARBA" id="ARBA00001526"/>
    </source>
</evidence>
<comment type="similarity">
    <text evidence="2 8">Belongs to the class-D beta-lactamase family.</text>
</comment>
<feature type="modified residue" description="N6-carboxylysine" evidence="7">
    <location>
        <position position="85"/>
    </location>
</feature>
<name>A0A6L6GGS2_9GAMM</name>
<evidence type="ECO:0000313" key="12">
    <source>
        <dbReference type="Proteomes" id="UP000473854"/>
    </source>
</evidence>
<dbReference type="GO" id="GO:0071555">
    <property type="term" value="P:cell wall organization"/>
    <property type="evidence" value="ECO:0007669"/>
    <property type="project" value="TreeGrafter"/>
</dbReference>
<dbReference type="PANTHER" id="PTHR30627:SF6">
    <property type="entry name" value="BETA-LACTAMASE YBXI-RELATED"/>
    <property type="match status" value="1"/>
</dbReference>
<evidence type="ECO:0000256" key="3">
    <source>
        <dbReference type="ARBA" id="ARBA00012865"/>
    </source>
</evidence>
<reference evidence="11 12" key="1">
    <citation type="submission" date="2019-11" db="EMBL/GenBank/DDBJ databases">
        <authorList>
            <person name="An D."/>
        </authorList>
    </citation>
    <scope>NUCLEOTIDE SEQUENCE [LARGE SCALE GENOMIC DNA]</scope>
    <source>
        <strain evidence="11 12">YIM 103518</strain>
    </source>
</reference>
<dbReference type="PANTHER" id="PTHR30627">
    <property type="entry name" value="PEPTIDOGLYCAN D,D-TRANSPEPTIDASE"/>
    <property type="match status" value="1"/>
</dbReference>
<dbReference type="Gene3D" id="3.40.710.10">
    <property type="entry name" value="DD-peptidase/beta-lactamase superfamily"/>
    <property type="match status" value="1"/>
</dbReference>
<proteinExistence type="inferred from homology"/>
<dbReference type="NCBIfam" id="NF047460">
    <property type="entry name" value="blaOXA-1258_like"/>
    <property type="match status" value="1"/>
</dbReference>
<dbReference type="RefSeq" id="WP_154772606.1">
    <property type="nucleotide sequence ID" value="NG_243477.1"/>
</dbReference>
<dbReference type="GO" id="GO:0005886">
    <property type="term" value="C:plasma membrane"/>
    <property type="evidence" value="ECO:0007669"/>
    <property type="project" value="TreeGrafter"/>
</dbReference>
<feature type="signal peptide" evidence="9">
    <location>
        <begin position="1"/>
        <end position="18"/>
    </location>
</feature>
<evidence type="ECO:0000259" key="10">
    <source>
        <dbReference type="Pfam" id="PF00905"/>
    </source>
</evidence>
<keyword evidence="4 9" id="KW-0732">Signal</keyword>
<evidence type="ECO:0000313" key="11">
    <source>
        <dbReference type="EMBL" id="MTD10994.1"/>
    </source>
</evidence>
<dbReference type="NCBIfam" id="NF012161">
    <property type="entry name" value="bla_class_D_main"/>
    <property type="match status" value="1"/>
</dbReference>
<dbReference type="PROSITE" id="PS51257">
    <property type="entry name" value="PROKAR_LIPOPROTEIN"/>
    <property type="match status" value="1"/>
</dbReference>
<accession>A0A6L6GGS2</accession>
<evidence type="ECO:0000256" key="6">
    <source>
        <dbReference type="ARBA" id="ARBA00023251"/>
    </source>
</evidence>
<dbReference type="InterPro" id="IPR012338">
    <property type="entry name" value="Beta-lactam/transpept-like"/>
</dbReference>
<comment type="catalytic activity">
    <reaction evidence="1 8">
        <text>a beta-lactam + H2O = a substituted beta-amino acid</text>
        <dbReference type="Rhea" id="RHEA:20401"/>
        <dbReference type="ChEBI" id="CHEBI:15377"/>
        <dbReference type="ChEBI" id="CHEBI:35627"/>
        <dbReference type="ChEBI" id="CHEBI:140347"/>
        <dbReference type="EC" id="3.5.2.6"/>
    </reaction>
</comment>
<keyword evidence="5 8" id="KW-0378">Hydrolase</keyword>
<dbReference type="GO" id="GO:0046677">
    <property type="term" value="P:response to antibiotic"/>
    <property type="evidence" value="ECO:0007669"/>
    <property type="project" value="UniProtKB-UniRule"/>
</dbReference>
<feature type="domain" description="Penicillin-binding protein transpeptidase" evidence="10">
    <location>
        <begin position="69"/>
        <end position="258"/>
    </location>
</feature>
<evidence type="ECO:0000256" key="4">
    <source>
        <dbReference type="ARBA" id="ARBA00022729"/>
    </source>
</evidence>
<evidence type="ECO:0000256" key="5">
    <source>
        <dbReference type="ARBA" id="ARBA00022801"/>
    </source>
</evidence>
<evidence type="ECO:0000256" key="2">
    <source>
        <dbReference type="ARBA" id="ARBA00007898"/>
    </source>
</evidence>
<dbReference type="Proteomes" id="UP000473854">
    <property type="component" value="Unassembled WGS sequence"/>
</dbReference>
<dbReference type="CARD" id="ARO:3008669">
    <property type="molecule name" value="OXA-1259"/>
    <property type="mechanism identifier" value="ARO:0001004"/>
    <property type="mechanism name" value="antibiotic inactivation"/>
</dbReference>